<comment type="caution">
    <text evidence="2">The sequence shown here is derived from an EMBL/GenBank/DDBJ whole genome shotgun (WGS) entry which is preliminary data.</text>
</comment>
<dbReference type="SUPFAM" id="SSF48452">
    <property type="entry name" value="TPR-like"/>
    <property type="match status" value="1"/>
</dbReference>
<name>A0A830HGS7_9CHLO</name>
<dbReference type="InterPro" id="IPR019734">
    <property type="entry name" value="TPR_rpt"/>
</dbReference>
<gene>
    <name evidence="2" type="ORF">PPROV_000477500</name>
</gene>
<dbReference type="GO" id="GO:0005737">
    <property type="term" value="C:cytoplasm"/>
    <property type="evidence" value="ECO:0007669"/>
    <property type="project" value="TreeGrafter"/>
</dbReference>
<sequence length="716" mass="73927">MLPDASNAQFAAMEKDLNERHKRQTEQRQVAERQRVAGNNLFRCGQFSEAYRCYEAGLDADRRNLHLHANAAQASLKLGCYVQAIEHCDKCMSIREFLHNNSGDTATVAAKALQRRAAARGALGHWSQAVSDLEEAIKLNKDSPETAAQLKRARASLEVERRAKAAAKRLAKGEEGGEGGASLATLRRVEKLAKVLQPPIAAAVPSPSEGGGEAASPPPPPPAVEDPARRPAALAEACGELRTLAEMEGAEGEDVRAHAKACGALDAAARIARGEDAPPPPPAAPVAPSAPMRLLCALCRSDACQDVIATDAYLGAKCADAIASSDVESAAAGAQLLYMLTGTASARKALTPPLTDPERGMAAKLIERCARADEAPSAAASAAGLLGNLCLDAALRAPLRSLPLKPVAALLSHREALLATRAGACIGNACSDLTLRESLVKLGVAEELAAALPASMPAASNDAESRRYAALLTALANILLDDGARKSLLASPAGKNLAVERPMSLLASDATTVRARAAMVLSRLCRDAEGRGAVYAADGIPQVSAALRKSLAEQATSSASDDGSADGGDEDGVLSGAKSATPRHVVEGCARTLALIATSAAVPEIPRGELRARFLADGKTCALAALLDAAAAKNSTDACAGNASLAWGEFARDADALSSLASLGPVAPLIECVKLREGAPARNAGIALSRLAGDAQMLEKLRELRGMEIIGSKVRA</sequence>
<dbReference type="SUPFAM" id="SSF48371">
    <property type="entry name" value="ARM repeat"/>
    <property type="match status" value="2"/>
</dbReference>
<dbReference type="AlphaFoldDB" id="A0A830HGS7"/>
<dbReference type="GO" id="GO:0007288">
    <property type="term" value="P:sperm axoneme assembly"/>
    <property type="evidence" value="ECO:0007669"/>
    <property type="project" value="TreeGrafter"/>
</dbReference>
<evidence type="ECO:0000256" key="1">
    <source>
        <dbReference type="SAM" id="MobiDB-lite"/>
    </source>
</evidence>
<evidence type="ECO:0008006" key="4">
    <source>
        <dbReference type="Google" id="ProtNLM"/>
    </source>
</evidence>
<dbReference type="GO" id="GO:0070286">
    <property type="term" value="P:axonemal dynein complex assembly"/>
    <property type="evidence" value="ECO:0007669"/>
    <property type="project" value="TreeGrafter"/>
</dbReference>
<accession>A0A830HGS7</accession>
<dbReference type="InterPro" id="IPR011990">
    <property type="entry name" value="TPR-like_helical_dom_sf"/>
</dbReference>
<organism evidence="2 3">
    <name type="scientific">Pycnococcus provasolii</name>
    <dbReference type="NCBI Taxonomy" id="41880"/>
    <lineage>
        <taxon>Eukaryota</taxon>
        <taxon>Viridiplantae</taxon>
        <taxon>Chlorophyta</taxon>
        <taxon>Pseudoscourfieldiophyceae</taxon>
        <taxon>Pseudoscourfieldiales</taxon>
        <taxon>Pycnococcaceae</taxon>
        <taxon>Pycnococcus</taxon>
    </lineage>
</organism>
<feature type="compositionally biased region" description="Acidic residues" evidence="1">
    <location>
        <begin position="563"/>
        <end position="572"/>
    </location>
</feature>
<evidence type="ECO:0000313" key="3">
    <source>
        <dbReference type="Proteomes" id="UP000660262"/>
    </source>
</evidence>
<evidence type="ECO:0000313" key="2">
    <source>
        <dbReference type="EMBL" id="GHP06028.1"/>
    </source>
</evidence>
<dbReference type="InterPro" id="IPR011989">
    <property type="entry name" value="ARM-like"/>
</dbReference>
<dbReference type="OrthoDB" id="629492at2759"/>
<reference evidence="2" key="1">
    <citation type="submission" date="2020-10" db="EMBL/GenBank/DDBJ databases">
        <title>Unveiling of a novel bifunctional photoreceptor, Dualchrome1, isolated from a cosmopolitan green alga.</title>
        <authorList>
            <person name="Suzuki S."/>
            <person name="Kawachi M."/>
        </authorList>
    </citation>
    <scope>NUCLEOTIDE SEQUENCE</scope>
    <source>
        <strain evidence="2">NIES 2893</strain>
    </source>
</reference>
<dbReference type="InterPro" id="IPR016024">
    <property type="entry name" value="ARM-type_fold"/>
</dbReference>
<dbReference type="Proteomes" id="UP000660262">
    <property type="component" value="Unassembled WGS sequence"/>
</dbReference>
<feature type="region of interest" description="Disordered" evidence="1">
    <location>
        <begin position="555"/>
        <end position="579"/>
    </location>
</feature>
<dbReference type="Gene3D" id="1.25.40.10">
    <property type="entry name" value="Tetratricopeptide repeat domain"/>
    <property type="match status" value="1"/>
</dbReference>
<keyword evidence="3" id="KW-1185">Reference proteome</keyword>
<dbReference type="InterPro" id="IPR043195">
    <property type="entry name" value="TTC12"/>
</dbReference>
<proteinExistence type="predicted"/>
<dbReference type="EMBL" id="BNJQ01000011">
    <property type="protein sequence ID" value="GHP06028.1"/>
    <property type="molecule type" value="Genomic_DNA"/>
</dbReference>
<dbReference type="PANTHER" id="PTHR46540">
    <property type="entry name" value="TETRATRICOPEPTIDE REPEAT PROTEIN 12"/>
    <property type="match status" value="1"/>
</dbReference>
<protein>
    <recommendedName>
        <fullName evidence="4">Protein unc-45 homolog B</fullName>
    </recommendedName>
</protein>
<dbReference type="PANTHER" id="PTHR46540:SF1">
    <property type="entry name" value="TETRATRICOPEPTIDE REPEAT PROTEIN 12"/>
    <property type="match status" value="1"/>
</dbReference>
<dbReference type="Gene3D" id="1.25.10.10">
    <property type="entry name" value="Leucine-rich Repeat Variant"/>
    <property type="match status" value="1"/>
</dbReference>
<dbReference type="SMART" id="SM00028">
    <property type="entry name" value="TPR"/>
    <property type="match status" value="3"/>
</dbReference>
<feature type="region of interest" description="Disordered" evidence="1">
    <location>
        <begin position="202"/>
        <end position="230"/>
    </location>
</feature>